<proteinExistence type="predicted"/>
<keyword evidence="2" id="KW-1185">Reference proteome</keyword>
<dbReference type="SUPFAM" id="SSF56935">
    <property type="entry name" value="Porins"/>
    <property type="match status" value="1"/>
</dbReference>
<gene>
    <name evidence="1" type="ORF">ACFQY0_19645</name>
</gene>
<dbReference type="Pfam" id="PF07396">
    <property type="entry name" value="Porin_O_P"/>
    <property type="match status" value="1"/>
</dbReference>
<evidence type="ECO:0000313" key="1">
    <source>
        <dbReference type="EMBL" id="MFC7339416.1"/>
    </source>
</evidence>
<accession>A0ABW2LD43</accession>
<dbReference type="InterPro" id="IPR010870">
    <property type="entry name" value="Porin_O/P"/>
</dbReference>
<dbReference type="Proteomes" id="UP001596472">
    <property type="component" value="Unassembled WGS sequence"/>
</dbReference>
<organism evidence="1 2">
    <name type="scientific">Haloferula chungangensis</name>
    <dbReference type="NCBI Taxonomy" id="1048331"/>
    <lineage>
        <taxon>Bacteria</taxon>
        <taxon>Pseudomonadati</taxon>
        <taxon>Verrucomicrobiota</taxon>
        <taxon>Verrucomicrobiia</taxon>
        <taxon>Verrucomicrobiales</taxon>
        <taxon>Verrucomicrobiaceae</taxon>
        <taxon>Haloferula</taxon>
    </lineage>
</organism>
<sequence length="408" mass="45612">MNKLNREFDGWRISGIHSGKVTKLLISAIAAPAGFAGTPAPEILEASESASLYDKIWGLATLYENDENPVIQKLAFTGRFQYDYATVQGDGSLVGGPSKDLSYEDFNTRRWRMGLKATLFEDFTLHSEADFDPDIDPMYTRLTDAYVGWSPNEAFGLKVGKQGMGFTLDGKTSSKELLTLERNALSGNLWYTYEYLPGVSVGGKQGNWHYQVGGYSQGEADKEFGEFNAGSTWMASLGYDLSEQLGSEKAMLALDYMYNETTPSRPALFSNRSFGQVISLNFEYAKDCYGLRTDLAHGDGFLGQPDVWGVVVMPYWDITDKLQAVCRYTYIDGDGPDSVRFNTQYDNVALNGERGNQYQEGYVGLNYYFYGNKLKIQTGLQYIDMQDTANNGGAFRGWNWTTGLRLSW</sequence>
<name>A0ABW2LD43_9BACT</name>
<comment type="caution">
    <text evidence="1">The sequence shown here is derived from an EMBL/GenBank/DDBJ whole genome shotgun (WGS) entry which is preliminary data.</text>
</comment>
<protein>
    <submittedName>
        <fullName evidence="1">Porin</fullName>
    </submittedName>
</protein>
<dbReference type="Gene3D" id="2.40.160.10">
    <property type="entry name" value="Porin"/>
    <property type="match status" value="1"/>
</dbReference>
<reference evidence="2" key="1">
    <citation type="journal article" date="2019" name="Int. J. Syst. Evol. Microbiol.">
        <title>The Global Catalogue of Microorganisms (GCM) 10K type strain sequencing project: providing services to taxonomists for standard genome sequencing and annotation.</title>
        <authorList>
            <consortium name="The Broad Institute Genomics Platform"/>
            <consortium name="The Broad Institute Genome Sequencing Center for Infectious Disease"/>
            <person name="Wu L."/>
            <person name="Ma J."/>
        </authorList>
    </citation>
    <scope>NUCLEOTIDE SEQUENCE [LARGE SCALE GENOMIC DNA]</scope>
    <source>
        <strain evidence="2">CGMCC 4.1467</strain>
    </source>
</reference>
<dbReference type="RefSeq" id="WP_379716185.1">
    <property type="nucleotide sequence ID" value="NZ_JBHTBS010000016.1"/>
</dbReference>
<evidence type="ECO:0000313" key="2">
    <source>
        <dbReference type="Proteomes" id="UP001596472"/>
    </source>
</evidence>
<dbReference type="InterPro" id="IPR023614">
    <property type="entry name" value="Porin_dom_sf"/>
</dbReference>
<dbReference type="EMBL" id="JBHTBS010000016">
    <property type="protein sequence ID" value="MFC7339416.1"/>
    <property type="molecule type" value="Genomic_DNA"/>
</dbReference>